<reference evidence="3" key="1">
    <citation type="journal article" date="2010" name="Nat. Biotechnol.">
        <title>Draft genome sequence of the oilseed species Ricinus communis.</title>
        <authorList>
            <person name="Chan A.P."/>
            <person name="Crabtree J."/>
            <person name="Zhao Q."/>
            <person name="Lorenzi H."/>
            <person name="Orvis J."/>
            <person name="Puiu D."/>
            <person name="Melake-Berhan A."/>
            <person name="Jones K.M."/>
            <person name="Redman J."/>
            <person name="Chen G."/>
            <person name="Cahoon E.B."/>
            <person name="Gedil M."/>
            <person name="Stanke M."/>
            <person name="Haas B.J."/>
            <person name="Wortman J.R."/>
            <person name="Fraser-Liggett C.M."/>
            <person name="Ravel J."/>
            <person name="Rabinowicz P.D."/>
        </authorList>
    </citation>
    <scope>NUCLEOTIDE SEQUENCE [LARGE SCALE GENOMIC DNA]</scope>
    <source>
        <strain evidence="3">cv. Hale</strain>
    </source>
</reference>
<feature type="compositionally biased region" description="Low complexity" evidence="1">
    <location>
        <begin position="8"/>
        <end position="25"/>
    </location>
</feature>
<evidence type="ECO:0000313" key="2">
    <source>
        <dbReference type="EMBL" id="EEF23343.1"/>
    </source>
</evidence>
<feature type="region of interest" description="Disordered" evidence="1">
    <location>
        <begin position="1"/>
        <end position="41"/>
    </location>
</feature>
<evidence type="ECO:0000313" key="3">
    <source>
        <dbReference type="Proteomes" id="UP000008311"/>
    </source>
</evidence>
<organism evidence="2 3">
    <name type="scientific">Ricinus communis</name>
    <name type="common">Castor bean</name>
    <dbReference type="NCBI Taxonomy" id="3988"/>
    <lineage>
        <taxon>Eukaryota</taxon>
        <taxon>Viridiplantae</taxon>
        <taxon>Streptophyta</taxon>
        <taxon>Embryophyta</taxon>
        <taxon>Tracheophyta</taxon>
        <taxon>Spermatophyta</taxon>
        <taxon>Magnoliopsida</taxon>
        <taxon>eudicotyledons</taxon>
        <taxon>Gunneridae</taxon>
        <taxon>Pentapetalae</taxon>
        <taxon>rosids</taxon>
        <taxon>fabids</taxon>
        <taxon>Malpighiales</taxon>
        <taxon>Euphorbiaceae</taxon>
        <taxon>Acalyphoideae</taxon>
        <taxon>Acalypheae</taxon>
        <taxon>Ricinus</taxon>
    </lineage>
</organism>
<dbReference type="InParanoid" id="B9TLC2"/>
<sequence length="209" mass="22642">MRTAASVRMPSRPSEPSTSSRRSGPAAEAGKVGMASGPGGRLHAAAGEQLLDAAVAQRLLAGRTRDDPAAQGRVIERLREVTERVAVRAQLRFQVRPGHAGFEHGQLRVRVDGHERAHARHVDAQRRPRADGIQMPGDARAAAVWNHGRVVVRGPAQQGAHVVAAFREGDGIRRRADAAVAQAQPVLQALACRMRQAGLRRRIDQRMCR</sequence>
<dbReference type="Proteomes" id="UP000008311">
    <property type="component" value="Unassembled WGS sequence"/>
</dbReference>
<evidence type="ECO:0000256" key="1">
    <source>
        <dbReference type="SAM" id="MobiDB-lite"/>
    </source>
</evidence>
<dbReference type="EMBL" id="EQ986542">
    <property type="protein sequence ID" value="EEF23343.1"/>
    <property type="molecule type" value="Genomic_DNA"/>
</dbReference>
<accession>B9TLC2</accession>
<name>B9TLC2_RICCO</name>
<gene>
    <name evidence="2" type="ORF">RCOM_2097660</name>
</gene>
<protein>
    <submittedName>
        <fullName evidence="2">Uncharacterized protein</fullName>
    </submittedName>
</protein>
<proteinExistence type="predicted"/>
<keyword evidence="3" id="KW-1185">Reference proteome</keyword>
<dbReference type="AlphaFoldDB" id="B9TLC2"/>